<sequence>MVLSTGRQENSRFALAHLPQEVNREIFLSSHSLDEKKVYRFWTLNVDVPPLFRATLDLKEGDVPMQRCQLLWEPVADRSFPGEYFLFSGVSAALGAFWELVVTGVTLDIVLGFWRLQDRRT</sequence>
<accession>A0A8X7BSC2</accession>
<protein>
    <submittedName>
        <fullName evidence="2">Uncharacterized protein</fullName>
    </submittedName>
</protein>
<name>A0A8X7BSC2_9ARAC</name>
<evidence type="ECO:0000313" key="3">
    <source>
        <dbReference type="Proteomes" id="UP000886998"/>
    </source>
</evidence>
<evidence type="ECO:0000313" key="2">
    <source>
        <dbReference type="EMBL" id="GFY41463.1"/>
    </source>
</evidence>
<keyword evidence="1" id="KW-1133">Transmembrane helix</keyword>
<dbReference type="AlphaFoldDB" id="A0A8X7BSC2"/>
<dbReference type="Proteomes" id="UP000886998">
    <property type="component" value="Unassembled WGS sequence"/>
</dbReference>
<feature type="transmembrane region" description="Helical" evidence="1">
    <location>
        <begin position="84"/>
        <end position="114"/>
    </location>
</feature>
<keyword evidence="1" id="KW-0472">Membrane</keyword>
<keyword evidence="3" id="KW-1185">Reference proteome</keyword>
<gene>
    <name evidence="2" type="ORF">TNIN_275001</name>
</gene>
<proteinExistence type="predicted"/>
<dbReference type="EMBL" id="BMAV01002518">
    <property type="protein sequence ID" value="GFY41463.1"/>
    <property type="molecule type" value="Genomic_DNA"/>
</dbReference>
<organism evidence="2 3">
    <name type="scientific">Trichonephila inaurata madagascariensis</name>
    <dbReference type="NCBI Taxonomy" id="2747483"/>
    <lineage>
        <taxon>Eukaryota</taxon>
        <taxon>Metazoa</taxon>
        <taxon>Ecdysozoa</taxon>
        <taxon>Arthropoda</taxon>
        <taxon>Chelicerata</taxon>
        <taxon>Arachnida</taxon>
        <taxon>Araneae</taxon>
        <taxon>Araneomorphae</taxon>
        <taxon>Entelegynae</taxon>
        <taxon>Araneoidea</taxon>
        <taxon>Nephilidae</taxon>
        <taxon>Trichonephila</taxon>
        <taxon>Trichonephila inaurata</taxon>
    </lineage>
</organism>
<reference evidence="2" key="1">
    <citation type="submission" date="2020-08" db="EMBL/GenBank/DDBJ databases">
        <title>Multicomponent nature underlies the extraordinary mechanical properties of spider dragline silk.</title>
        <authorList>
            <person name="Kono N."/>
            <person name="Nakamura H."/>
            <person name="Mori M."/>
            <person name="Yoshida Y."/>
            <person name="Ohtoshi R."/>
            <person name="Malay A.D."/>
            <person name="Moran D.A.P."/>
            <person name="Tomita M."/>
            <person name="Numata K."/>
            <person name="Arakawa K."/>
        </authorList>
    </citation>
    <scope>NUCLEOTIDE SEQUENCE</scope>
</reference>
<evidence type="ECO:0000256" key="1">
    <source>
        <dbReference type="SAM" id="Phobius"/>
    </source>
</evidence>
<comment type="caution">
    <text evidence="2">The sequence shown here is derived from an EMBL/GenBank/DDBJ whole genome shotgun (WGS) entry which is preliminary data.</text>
</comment>
<keyword evidence="1" id="KW-0812">Transmembrane</keyword>